<dbReference type="PANTHER" id="PTHR31286">
    <property type="entry name" value="GLYCINE-RICH CELL WALL STRUCTURAL PROTEIN 1.8-LIKE"/>
    <property type="match status" value="1"/>
</dbReference>
<gene>
    <name evidence="2" type="primary">A05p020510.1_BraROA</name>
    <name evidence="2" type="ORF">IGI04_018859</name>
</gene>
<accession>A0ABQ7MGL0</accession>
<evidence type="ECO:0000313" key="3">
    <source>
        <dbReference type="Proteomes" id="UP000823674"/>
    </source>
</evidence>
<feature type="domain" description="DUF4283" evidence="1">
    <location>
        <begin position="121"/>
        <end position="206"/>
    </location>
</feature>
<dbReference type="PANTHER" id="PTHR31286:SF154">
    <property type="entry name" value="CCHC-TYPE DOMAIN-CONTAINING PROTEIN"/>
    <property type="match status" value="1"/>
</dbReference>
<evidence type="ECO:0000313" key="2">
    <source>
        <dbReference type="EMBL" id="KAG5397045.1"/>
    </source>
</evidence>
<dbReference type="EMBL" id="JADBGQ010000005">
    <property type="protein sequence ID" value="KAG5397045.1"/>
    <property type="molecule type" value="Genomic_DNA"/>
</dbReference>
<dbReference type="InterPro" id="IPR025558">
    <property type="entry name" value="DUF4283"/>
</dbReference>
<proteinExistence type="predicted"/>
<dbReference type="Proteomes" id="UP000823674">
    <property type="component" value="Chromosome A05"/>
</dbReference>
<sequence>MKSSTFIKSLKKSSSLASAPCADAVTTTKVVKMTKTKAKEVVNPTSSTFSTDFVVVSPVSPIPVLSLGLTAVITSTVADNTSTPAIIGEESATLEEIGTPVEHVSCAPFVLIPDDNIAAAKEEFREFIFARFPGDCPSMGRIIGVVNYIWAKTGPRIFVHNVGQGEYLLKVTNVKTREILLGRTCWNIAEYPMFVAPWSPKFTHEEGPLTNAVVPVELRGVLYLLFNKENLSRLATAVGKAGISCTRN</sequence>
<dbReference type="InterPro" id="IPR040256">
    <property type="entry name" value="At4g02000-like"/>
</dbReference>
<keyword evidence="3" id="KW-1185">Reference proteome</keyword>
<protein>
    <recommendedName>
        <fullName evidence="1">DUF4283 domain-containing protein</fullName>
    </recommendedName>
</protein>
<comment type="caution">
    <text evidence="2">The sequence shown here is derived from an EMBL/GenBank/DDBJ whole genome shotgun (WGS) entry which is preliminary data.</text>
</comment>
<dbReference type="Pfam" id="PF14111">
    <property type="entry name" value="DUF4283"/>
    <property type="match status" value="1"/>
</dbReference>
<evidence type="ECO:0000259" key="1">
    <source>
        <dbReference type="Pfam" id="PF14111"/>
    </source>
</evidence>
<reference evidence="2 3" key="1">
    <citation type="submission" date="2021-03" db="EMBL/GenBank/DDBJ databases">
        <authorList>
            <person name="King G.J."/>
            <person name="Bancroft I."/>
            <person name="Baten A."/>
            <person name="Bloomfield J."/>
            <person name="Borpatragohain P."/>
            <person name="He Z."/>
            <person name="Irish N."/>
            <person name="Irwin J."/>
            <person name="Liu K."/>
            <person name="Mauleon R.P."/>
            <person name="Moore J."/>
            <person name="Morris R."/>
            <person name="Ostergaard L."/>
            <person name="Wang B."/>
            <person name="Wells R."/>
        </authorList>
    </citation>
    <scope>NUCLEOTIDE SEQUENCE [LARGE SCALE GENOMIC DNA]</scope>
    <source>
        <strain evidence="2">R-o-18</strain>
        <tissue evidence="2">Leaf</tissue>
    </source>
</reference>
<name>A0ABQ7MGL0_BRACM</name>
<organism evidence="2 3">
    <name type="scientific">Brassica rapa subsp. trilocularis</name>
    <dbReference type="NCBI Taxonomy" id="1813537"/>
    <lineage>
        <taxon>Eukaryota</taxon>
        <taxon>Viridiplantae</taxon>
        <taxon>Streptophyta</taxon>
        <taxon>Embryophyta</taxon>
        <taxon>Tracheophyta</taxon>
        <taxon>Spermatophyta</taxon>
        <taxon>Magnoliopsida</taxon>
        <taxon>eudicotyledons</taxon>
        <taxon>Gunneridae</taxon>
        <taxon>Pentapetalae</taxon>
        <taxon>rosids</taxon>
        <taxon>malvids</taxon>
        <taxon>Brassicales</taxon>
        <taxon>Brassicaceae</taxon>
        <taxon>Brassiceae</taxon>
        <taxon>Brassica</taxon>
    </lineage>
</organism>